<proteinExistence type="predicted"/>
<evidence type="ECO:0000313" key="1">
    <source>
        <dbReference type="EMBL" id="CAF3423289.1"/>
    </source>
</evidence>
<name>A0A818C1G0_9BILA</name>
<organism evidence="1 2">
    <name type="scientific">Rotaria socialis</name>
    <dbReference type="NCBI Taxonomy" id="392032"/>
    <lineage>
        <taxon>Eukaryota</taxon>
        <taxon>Metazoa</taxon>
        <taxon>Spiralia</taxon>
        <taxon>Gnathifera</taxon>
        <taxon>Rotifera</taxon>
        <taxon>Eurotatoria</taxon>
        <taxon>Bdelloidea</taxon>
        <taxon>Philodinida</taxon>
        <taxon>Philodinidae</taxon>
        <taxon>Rotaria</taxon>
    </lineage>
</organism>
<dbReference type="AlphaFoldDB" id="A0A818C1G0"/>
<sequence>MSSNYKLVDNDEMYIVTLHRIFKIKVIQLINDLNNRLDKYIKTRVKDICVIVNSTFNTNYTETTINEIIFRLDNEEMKDLFHTYNVDSLVAKYISSAVTDTEATLICLKPFINTCIKCQKQLQTKFNRSIDIYDIDKVIKGGVYTCCCVECNYAVNEIYTEINREYFSNIWYIYQLCLFTFFIYDTNEFEIPILLNDALLYHFFDVNFDTWYKRFVEHWSTHHLTHPCRTKDGEVNGCMLAFIIDGMQKVARPICKNKNKFIRTEEFPDFLYVGCGNTPQWKTGLCKTCQEHQIFSDNETNLTTNDDNGIYDDPVTGCNVSREDRYVNYIV</sequence>
<protein>
    <submittedName>
        <fullName evidence="1">Uncharacterized protein</fullName>
    </submittedName>
</protein>
<reference evidence="1" key="1">
    <citation type="submission" date="2021-02" db="EMBL/GenBank/DDBJ databases">
        <authorList>
            <person name="Nowell W R."/>
        </authorList>
    </citation>
    <scope>NUCLEOTIDE SEQUENCE</scope>
</reference>
<evidence type="ECO:0000313" key="2">
    <source>
        <dbReference type="Proteomes" id="UP000663872"/>
    </source>
</evidence>
<dbReference type="Proteomes" id="UP000663872">
    <property type="component" value="Unassembled WGS sequence"/>
</dbReference>
<accession>A0A818C1G0</accession>
<dbReference type="EMBL" id="CAJNYT010001653">
    <property type="protein sequence ID" value="CAF3423289.1"/>
    <property type="molecule type" value="Genomic_DNA"/>
</dbReference>
<gene>
    <name evidence="1" type="ORF">GRG538_LOCUS11970</name>
</gene>
<comment type="caution">
    <text evidence="1">The sequence shown here is derived from an EMBL/GenBank/DDBJ whole genome shotgun (WGS) entry which is preliminary data.</text>
</comment>